<proteinExistence type="inferred from homology"/>
<dbReference type="Gene3D" id="2.60.40.790">
    <property type="match status" value="1"/>
</dbReference>
<accession>A0A9D1KJN3</accession>
<name>A0A9D1KJN3_9MOLU</name>
<evidence type="ECO:0000259" key="3">
    <source>
        <dbReference type="PROSITE" id="PS01031"/>
    </source>
</evidence>
<dbReference type="AlphaFoldDB" id="A0A9D1KJN3"/>
<gene>
    <name evidence="4" type="ORF">IAD46_00285</name>
</gene>
<feature type="domain" description="SHSP" evidence="3">
    <location>
        <begin position="17"/>
        <end position="125"/>
    </location>
</feature>
<dbReference type="Pfam" id="PF00011">
    <property type="entry name" value="HSP20"/>
    <property type="match status" value="1"/>
</dbReference>
<dbReference type="InterPro" id="IPR008978">
    <property type="entry name" value="HSP20-like_chaperone"/>
</dbReference>
<evidence type="ECO:0000256" key="1">
    <source>
        <dbReference type="PROSITE-ProRule" id="PRU00285"/>
    </source>
</evidence>
<sequence>MYNLDRVFDDLADMFYGKGGYRNFPLDLVEVPNGYVVTAELPGVNKEDVKIAFEDGILTIEASRTKDPKAKYLINERDVMNLKRSISFGEIDEESISAKLENGLLIVTIRTKAPEEKQKKLITIE</sequence>
<organism evidence="4 5">
    <name type="scientific">Candidatus Pelethenecus faecipullorum</name>
    <dbReference type="NCBI Taxonomy" id="2840900"/>
    <lineage>
        <taxon>Bacteria</taxon>
        <taxon>Bacillati</taxon>
        <taxon>Mycoplasmatota</taxon>
        <taxon>Mollicutes</taxon>
        <taxon>Candidatus Pelethenecus</taxon>
    </lineage>
</organism>
<reference evidence="4" key="1">
    <citation type="submission" date="2020-10" db="EMBL/GenBank/DDBJ databases">
        <authorList>
            <person name="Gilroy R."/>
        </authorList>
    </citation>
    <scope>NUCLEOTIDE SEQUENCE</scope>
    <source>
        <strain evidence="4">ChiW17-6978</strain>
    </source>
</reference>
<dbReference type="InterPro" id="IPR002068">
    <property type="entry name" value="A-crystallin/Hsp20_dom"/>
</dbReference>
<evidence type="ECO:0000313" key="4">
    <source>
        <dbReference type="EMBL" id="HIT49444.1"/>
    </source>
</evidence>
<evidence type="ECO:0000313" key="5">
    <source>
        <dbReference type="Proteomes" id="UP000886758"/>
    </source>
</evidence>
<comment type="similarity">
    <text evidence="1 2">Belongs to the small heat shock protein (HSP20) family.</text>
</comment>
<protein>
    <submittedName>
        <fullName evidence="4">Hsp20 family protein</fullName>
    </submittedName>
</protein>
<comment type="caution">
    <text evidence="4">The sequence shown here is derived from an EMBL/GenBank/DDBJ whole genome shotgun (WGS) entry which is preliminary data.</text>
</comment>
<evidence type="ECO:0000256" key="2">
    <source>
        <dbReference type="RuleBase" id="RU003616"/>
    </source>
</evidence>
<dbReference type="PROSITE" id="PS01031">
    <property type="entry name" value="SHSP"/>
    <property type="match status" value="1"/>
</dbReference>
<dbReference type="Proteomes" id="UP000886758">
    <property type="component" value="Unassembled WGS sequence"/>
</dbReference>
<dbReference type="SUPFAM" id="SSF49764">
    <property type="entry name" value="HSP20-like chaperones"/>
    <property type="match status" value="1"/>
</dbReference>
<dbReference type="PANTHER" id="PTHR11527">
    <property type="entry name" value="HEAT-SHOCK PROTEIN 20 FAMILY MEMBER"/>
    <property type="match status" value="1"/>
</dbReference>
<reference evidence="4" key="2">
    <citation type="journal article" date="2021" name="PeerJ">
        <title>Extensive microbial diversity within the chicken gut microbiome revealed by metagenomics and culture.</title>
        <authorList>
            <person name="Gilroy R."/>
            <person name="Ravi A."/>
            <person name="Getino M."/>
            <person name="Pursley I."/>
            <person name="Horton D.L."/>
            <person name="Alikhan N.F."/>
            <person name="Baker D."/>
            <person name="Gharbi K."/>
            <person name="Hall N."/>
            <person name="Watson M."/>
            <person name="Adriaenssens E.M."/>
            <person name="Foster-Nyarko E."/>
            <person name="Jarju S."/>
            <person name="Secka A."/>
            <person name="Antonio M."/>
            <person name="Oren A."/>
            <person name="Chaudhuri R.R."/>
            <person name="La Ragione R."/>
            <person name="Hildebrand F."/>
            <person name="Pallen M.J."/>
        </authorList>
    </citation>
    <scope>NUCLEOTIDE SEQUENCE</scope>
    <source>
        <strain evidence="4">ChiW17-6978</strain>
    </source>
</reference>
<dbReference type="EMBL" id="DVLF01000011">
    <property type="protein sequence ID" value="HIT49444.1"/>
    <property type="molecule type" value="Genomic_DNA"/>
</dbReference>
<dbReference type="InterPro" id="IPR031107">
    <property type="entry name" value="Small_HSP"/>
</dbReference>